<reference evidence="3" key="1">
    <citation type="submission" date="2022-10" db="EMBL/GenBank/DDBJ databases">
        <title>The complete genomes of actinobacterial strains from the NBC collection.</title>
        <authorList>
            <person name="Joergensen T.S."/>
            <person name="Alvarez Arevalo M."/>
            <person name="Sterndorff E.B."/>
            <person name="Faurdal D."/>
            <person name="Vuksanovic O."/>
            <person name="Mourched A.-S."/>
            <person name="Charusanti P."/>
            <person name="Shaw S."/>
            <person name="Blin K."/>
            <person name="Weber T."/>
        </authorList>
    </citation>
    <scope>NUCLEOTIDE SEQUENCE</scope>
    <source>
        <strain evidence="3">NBC_00222</strain>
    </source>
</reference>
<evidence type="ECO:0008006" key="5">
    <source>
        <dbReference type="Google" id="ProtNLM"/>
    </source>
</evidence>
<feature type="transmembrane region" description="Helical" evidence="2">
    <location>
        <begin position="210"/>
        <end position="232"/>
    </location>
</feature>
<dbReference type="RefSeq" id="WP_328953468.1">
    <property type="nucleotide sequence ID" value="NZ_CP108110.1"/>
</dbReference>
<protein>
    <recommendedName>
        <fullName evidence="5">Integral membrane protein</fullName>
    </recommendedName>
</protein>
<evidence type="ECO:0000256" key="1">
    <source>
        <dbReference type="SAM" id="MobiDB-lite"/>
    </source>
</evidence>
<feature type="compositionally biased region" description="Low complexity" evidence="1">
    <location>
        <begin position="1"/>
        <end position="16"/>
    </location>
</feature>
<feature type="compositionally biased region" description="Acidic residues" evidence="1">
    <location>
        <begin position="17"/>
        <end position="28"/>
    </location>
</feature>
<feature type="region of interest" description="Disordered" evidence="1">
    <location>
        <begin position="1"/>
        <end position="36"/>
    </location>
</feature>
<feature type="transmembrane region" description="Helical" evidence="2">
    <location>
        <begin position="362"/>
        <end position="382"/>
    </location>
</feature>
<organism evidence="3 4">
    <name type="scientific">Kitasatospora purpeofusca</name>
    <dbReference type="NCBI Taxonomy" id="67352"/>
    <lineage>
        <taxon>Bacteria</taxon>
        <taxon>Bacillati</taxon>
        <taxon>Actinomycetota</taxon>
        <taxon>Actinomycetes</taxon>
        <taxon>Kitasatosporales</taxon>
        <taxon>Streptomycetaceae</taxon>
        <taxon>Kitasatospora</taxon>
    </lineage>
</organism>
<keyword evidence="2" id="KW-0812">Transmembrane</keyword>
<keyword evidence="2" id="KW-0472">Membrane</keyword>
<accession>A0ABZ1TUV2</accession>
<keyword evidence="2" id="KW-1133">Transmembrane helix</keyword>
<name>A0ABZ1TUV2_9ACTN</name>
<dbReference type="EMBL" id="CP108110">
    <property type="protein sequence ID" value="WUQ82401.1"/>
    <property type="molecule type" value="Genomic_DNA"/>
</dbReference>
<evidence type="ECO:0000256" key="2">
    <source>
        <dbReference type="SAM" id="Phobius"/>
    </source>
</evidence>
<feature type="compositionally biased region" description="Polar residues" evidence="1">
    <location>
        <begin position="316"/>
        <end position="330"/>
    </location>
</feature>
<proteinExistence type="predicted"/>
<dbReference type="Proteomes" id="UP001432222">
    <property type="component" value="Chromosome"/>
</dbReference>
<feature type="region of interest" description="Disordered" evidence="1">
    <location>
        <begin position="316"/>
        <end position="348"/>
    </location>
</feature>
<sequence length="394" mass="41048">MTAPGAVAPEPVAPEPVADEPVADEPVADEPATPSTTARTLRRLRGALVAGSLLTGALCLVASSQAHTGTDAIGERAAPAVLRAEAAYGALADAQRVAVHGFQQGTVVLGGLGDHYRNDIAAINQNLAELAGDNVAGPASASDLQLVAGLVVNYNAELEQAAADYQQTGELTRALPALWYATLQYREVSTTLDRLRKEENAALTARRNSMWLAGAADLLFLVPFTLVLVLFARTQVVLRRRFRRRSSILLTTAVLALTATALLCGLSLRVSDGRLRSALDGPFAEAVTLAQQQACRSAEQADRDLYAIITQAGPTTRSCGTDLAPQTSGPATVGAEQTGHQQAEAEEAFTSGATDADAYSSVLPALLVLLTAAAAAAAALALNPRIDEYRFGGQ</sequence>
<keyword evidence="4" id="KW-1185">Reference proteome</keyword>
<gene>
    <name evidence="3" type="ORF">OHA16_05075</name>
</gene>
<feature type="transmembrane region" description="Helical" evidence="2">
    <location>
        <begin position="248"/>
        <end position="268"/>
    </location>
</feature>
<evidence type="ECO:0000313" key="3">
    <source>
        <dbReference type="EMBL" id="WUQ82401.1"/>
    </source>
</evidence>
<evidence type="ECO:0000313" key="4">
    <source>
        <dbReference type="Proteomes" id="UP001432222"/>
    </source>
</evidence>